<accession>A0A3M6Q131</accession>
<keyword evidence="8 11" id="KW-0472">Membrane</keyword>
<comment type="subcellular location">
    <subcellularLocation>
        <location evidence="1 11">Cell outer membrane</location>
        <topology evidence="1 11">Multi-pass membrane protein</topology>
    </subcellularLocation>
</comment>
<dbReference type="Pfam" id="PF07715">
    <property type="entry name" value="Plug"/>
    <property type="match status" value="1"/>
</dbReference>
<evidence type="ECO:0000313" key="16">
    <source>
        <dbReference type="EMBL" id="RMW96967.1"/>
    </source>
</evidence>
<evidence type="ECO:0000256" key="3">
    <source>
        <dbReference type="ARBA" id="ARBA00022448"/>
    </source>
</evidence>
<feature type="signal peptide" evidence="13">
    <location>
        <begin position="1"/>
        <end position="27"/>
    </location>
</feature>
<proteinExistence type="inferred from homology"/>
<keyword evidence="7 12" id="KW-0798">TonB box</keyword>
<evidence type="ECO:0000256" key="2">
    <source>
        <dbReference type="ARBA" id="ARBA00009810"/>
    </source>
</evidence>
<keyword evidence="9 16" id="KW-0675">Receptor</keyword>
<dbReference type="InterPro" id="IPR039426">
    <property type="entry name" value="TonB-dep_rcpt-like"/>
</dbReference>
<dbReference type="PANTHER" id="PTHR30069:SF29">
    <property type="entry name" value="HEMOGLOBIN AND HEMOGLOBIN-HAPTOGLOBIN-BINDING PROTEIN 1-RELATED"/>
    <property type="match status" value="1"/>
</dbReference>
<dbReference type="EMBL" id="RDQM01000010">
    <property type="protein sequence ID" value="RMW96967.1"/>
    <property type="molecule type" value="Genomic_DNA"/>
</dbReference>
<keyword evidence="4 11" id="KW-1134">Transmembrane beta strand</keyword>
<dbReference type="AlphaFoldDB" id="A0A3M6Q131"/>
<keyword evidence="5 11" id="KW-0812">Transmembrane</keyword>
<name>A0A3M6Q131_9BURK</name>
<keyword evidence="6 13" id="KW-0732">Signal</keyword>
<dbReference type="Proteomes" id="UP000267521">
    <property type="component" value="Unassembled WGS sequence"/>
</dbReference>
<evidence type="ECO:0000313" key="17">
    <source>
        <dbReference type="Proteomes" id="UP000267521"/>
    </source>
</evidence>
<dbReference type="GO" id="GO:0009279">
    <property type="term" value="C:cell outer membrane"/>
    <property type="evidence" value="ECO:0007669"/>
    <property type="project" value="UniProtKB-SubCell"/>
</dbReference>
<evidence type="ECO:0000256" key="6">
    <source>
        <dbReference type="ARBA" id="ARBA00022729"/>
    </source>
</evidence>
<feature type="chain" id="PRO_5018147937" evidence="13">
    <location>
        <begin position="28"/>
        <end position="694"/>
    </location>
</feature>
<keyword evidence="10 11" id="KW-0998">Cell outer membrane</keyword>
<evidence type="ECO:0000256" key="9">
    <source>
        <dbReference type="ARBA" id="ARBA00023170"/>
    </source>
</evidence>
<dbReference type="Gene3D" id="2.40.170.20">
    <property type="entry name" value="TonB-dependent receptor, beta-barrel domain"/>
    <property type="match status" value="1"/>
</dbReference>
<comment type="similarity">
    <text evidence="2 11 12">Belongs to the TonB-dependent receptor family.</text>
</comment>
<feature type="domain" description="TonB-dependent receptor-like beta-barrel" evidence="14">
    <location>
        <begin position="258"/>
        <end position="668"/>
    </location>
</feature>
<gene>
    <name evidence="16" type="ORF">EBQ26_09130</name>
</gene>
<organism evidence="16 17">
    <name type="scientific">Allofranklinella schreckenbergeri</name>
    <dbReference type="NCBI Taxonomy" id="1076744"/>
    <lineage>
        <taxon>Bacteria</taxon>
        <taxon>Pseudomonadati</taxon>
        <taxon>Pseudomonadota</taxon>
        <taxon>Betaproteobacteria</taxon>
        <taxon>Burkholderiales</taxon>
        <taxon>Comamonadaceae</taxon>
        <taxon>Allofranklinella</taxon>
    </lineage>
</organism>
<evidence type="ECO:0000256" key="11">
    <source>
        <dbReference type="PROSITE-ProRule" id="PRU01360"/>
    </source>
</evidence>
<dbReference type="InterPro" id="IPR037066">
    <property type="entry name" value="Plug_dom_sf"/>
</dbReference>
<keyword evidence="3 11" id="KW-0813">Transport</keyword>
<evidence type="ECO:0000256" key="1">
    <source>
        <dbReference type="ARBA" id="ARBA00004571"/>
    </source>
</evidence>
<evidence type="ECO:0000256" key="5">
    <source>
        <dbReference type="ARBA" id="ARBA00022692"/>
    </source>
</evidence>
<dbReference type="Pfam" id="PF00593">
    <property type="entry name" value="TonB_dep_Rec_b-barrel"/>
    <property type="match status" value="1"/>
</dbReference>
<dbReference type="PROSITE" id="PS52016">
    <property type="entry name" value="TONB_DEPENDENT_REC_3"/>
    <property type="match status" value="1"/>
</dbReference>
<evidence type="ECO:0000256" key="8">
    <source>
        <dbReference type="ARBA" id="ARBA00023136"/>
    </source>
</evidence>
<dbReference type="GO" id="GO:0044718">
    <property type="term" value="P:siderophore transmembrane transport"/>
    <property type="evidence" value="ECO:0007669"/>
    <property type="project" value="TreeGrafter"/>
</dbReference>
<dbReference type="SUPFAM" id="SSF56935">
    <property type="entry name" value="Porins"/>
    <property type="match status" value="1"/>
</dbReference>
<evidence type="ECO:0000259" key="15">
    <source>
        <dbReference type="Pfam" id="PF07715"/>
    </source>
</evidence>
<comment type="caution">
    <text evidence="16">The sequence shown here is derived from an EMBL/GenBank/DDBJ whole genome shotgun (WGS) entry which is preliminary data.</text>
</comment>
<dbReference type="InterPro" id="IPR036942">
    <property type="entry name" value="Beta-barrel_TonB_sf"/>
</dbReference>
<evidence type="ECO:0000256" key="13">
    <source>
        <dbReference type="SAM" id="SignalP"/>
    </source>
</evidence>
<feature type="domain" description="TonB-dependent receptor plug" evidence="15">
    <location>
        <begin position="67"/>
        <end position="171"/>
    </location>
</feature>
<dbReference type="InterPro" id="IPR000531">
    <property type="entry name" value="Beta-barrel_TonB"/>
</dbReference>
<evidence type="ECO:0000256" key="12">
    <source>
        <dbReference type="RuleBase" id="RU003357"/>
    </source>
</evidence>
<evidence type="ECO:0000256" key="7">
    <source>
        <dbReference type="ARBA" id="ARBA00023077"/>
    </source>
</evidence>
<dbReference type="PANTHER" id="PTHR30069">
    <property type="entry name" value="TONB-DEPENDENT OUTER MEMBRANE RECEPTOR"/>
    <property type="match status" value="1"/>
</dbReference>
<reference evidence="16 17" key="1">
    <citation type="submission" date="2018-10" db="EMBL/GenBank/DDBJ databases">
        <title>Comamonadaceae CDC group NO-1 genome sequencing and assembly.</title>
        <authorList>
            <person name="Bernier A.-M."/>
            <person name="Bernard K."/>
        </authorList>
    </citation>
    <scope>NUCLEOTIDE SEQUENCE [LARGE SCALE GENOMIC DNA]</scope>
    <source>
        <strain evidence="16 17">NML970147</strain>
    </source>
</reference>
<sequence length="694" mass="76132">MHRKTPVSFPRPARLSLLVLLALPALAHQPLHAQAHAVASGENAPEAAPALLPAVVVTGSRAPTPLAHVPQRIDVVGESAIEATPQRELVDVLKKNASVDVIQYPGQLAGVGIRGFGPQFSGLNQRTLLLVDGLPAMTDNLSTLGTGDLERIEVLKGPASALYGSQAMGGVVNLITRRSTGPLNANLSAAVGNSKARELKGRVGGSVSESLSFDYSGQWQAEGDMRMGNGEKRPHSDYNIQKHALRLGLQLAPQWALDWRSSLYRGKDIATPGDIAYGLQNQGSKDLDRWGTRLQLKGQIDAHSVSASAYTGRQKAENATVSSRFDPPGTVYPYRSYGGTLRWSGVQLQDAWQWGQDARLVLGLDADRAQSTSRRYDKSGRQMAPYSANSRRQNTGLYVQQNWAFNQGATVLNLGARHDRIRVQTLETPLLNSFTAGKAHFSKTSPSAGVQQRLGGGFTAHATYGEGFMTPDAFQLTGEAVNVSGGRTLITRGNAALRPESSRTWDVGLGWENRAWQVDLTYFDTRVRDKIVSVKTVDTPAQSLTTYVNANRARMQGVELMALWRFTPGWSLGLSGTRMLKSRDLVGNRWVDANNVPRQTWRLILEGQHGPWSGRLALRHVGSRKDLDWVNPATYGQQQSYAPYSVADLSLRYQLTGQHALQLSVDNLTDKFYWEKFGFPQPGRQFKLTYIWDL</sequence>
<dbReference type="InterPro" id="IPR012910">
    <property type="entry name" value="Plug_dom"/>
</dbReference>
<dbReference type="Gene3D" id="2.170.130.10">
    <property type="entry name" value="TonB-dependent receptor, plug domain"/>
    <property type="match status" value="1"/>
</dbReference>
<protein>
    <submittedName>
        <fullName evidence="16">TonB-dependent receptor</fullName>
    </submittedName>
</protein>
<dbReference type="GO" id="GO:0015344">
    <property type="term" value="F:siderophore uptake transmembrane transporter activity"/>
    <property type="evidence" value="ECO:0007669"/>
    <property type="project" value="TreeGrafter"/>
</dbReference>
<evidence type="ECO:0000256" key="4">
    <source>
        <dbReference type="ARBA" id="ARBA00022452"/>
    </source>
</evidence>
<evidence type="ECO:0000256" key="10">
    <source>
        <dbReference type="ARBA" id="ARBA00023237"/>
    </source>
</evidence>
<dbReference type="CDD" id="cd01347">
    <property type="entry name" value="ligand_gated_channel"/>
    <property type="match status" value="1"/>
</dbReference>
<evidence type="ECO:0000259" key="14">
    <source>
        <dbReference type="Pfam" id="PF00593"/>
    </source>
</evidence>